<proteinExistence type="predicted"/>
<reference evidence="1" key="1">
    <citation type="submission" date="2022-07" db="EMBL/GenBank/DDBJ databases">
        <title>Multi-strain Analysis of Pseudomonas putida Reveals Metabolic and Genetic Diversity.</title>
        <authorList>
            <person name="Monk J.M."/>
        </authorList>
    </citation>
    <scope>NUCLEOTIDE SEQUENCE</scope>
    <source>
        <strain evidence="1">17514</strain>
    </source>
</reference>
<dbReference type="EMBL" id="JANIAN010000021">
    <property type="protein sequence ID" value="MDD2107738.1"/>
    <property type="molecule type" value="Genomic_DNA"/>
</dbReference>
<evidence type="ECO:0000313" key="1">
    <source>
        <dbReference type="EMBL" id="MDD2107738.1"/>
    </source>
</evidence>
<name>A0A9X4HVN6_9PSED</name>
<dbReference type="Proteomes" id="UP001150678">
    <property type="component" value="Unassembled WGS sequence"/>
</dbReference>
<accession>A0A9X4HVN6</accession>
<protein>
    <submittedName>
        <fullName evidence="1">Uncharacterized protein</fullName>
    </submittedName>
</protein>
<dbReference type="AlphaFoldDB" id="A0A9X4HVN6"/>
<sequence length="245" mass="26393">MYEKLKAAGIGSIDELHERYKACGGNGGCEVGIRDEYRQQEKQAGEKLVELYQSGRLSKAEYDLLVTDYALAMMRGVVDAQKSDADASFLDVYALSGSDWSPMGVVANPYVNAIRASELIAEWKGQGLTEEAINERARQDGLLGSTLAPVDMPGIISLVDKGATRDDVVKLAAVVILGKATSGTKGTATDPKVTIKDHYDHHLNMVDDIKDQLSSQGFRVSEKEISFGSSCGTGRCRPDIVAIST</sequence>
<evidence type="ECO:0000313" key="2">
    <source>
        <dbReference type="Proteomes" id="UP001150678"/>
    </source>
</evidence>
<organism evidence="1 2">
    <name type="scientific">Pseudomonas asiatica</name>
    <dbReference type="NCBI Taxonomy" id="2219225"/>
    <lineage>
        <taxon>Bacteria</taxon>
        <taxon>Pseudomonadati</taxon>
        <taxon>Pseudomonadota</taxon>
        <taxon>Gammaproteobacteria</taxon>
        <taxon>Pseudomonadales</taxon>
        <taxon>Pseudomonadaceae</taxon>
        <taxon>Pseudomonas</taxon>
    </lineage>
</organism>
<comment type="caution">
    <text evidence="1">The sequence shown here is derived from an EMBL/GenBank/DDBJ whole genome shotgun (WGS) entry which is preliminary data.</text>
</comment>
<dbReference type="RefSeq" id="WP_274079169.1">
    <property type="nucleotide sequence ID" value="NZ_JANIAN010000021.1"/>
</dbReference>
<gene>
    <name evidence="1" type="ORF">NP533_16210</name>
</gene>